<feature type="transmembrane region" description="Helical" evidence="7">
    <location>
        <begin position="12"/>
        <end position="31"/>
    </location>
</feature>
<evidence type="ECO:0000256" key="3">
    <source>
        <dbReference type="ARBA" id="ARBA00022475"/>
    </source>
</evidence>
<keyword evidence="5 7" id="KW-1133">Transmembrane helix</keyword>
<dbReference type="RefSeq" id="WP_133557653.1">
    <property type="nucleotide sequence ID" value="NZ_SNYF01000009.1"/>
</dbReference>
<dbReference type="EMBL" id="SNYF01000009">
    <property type="protein sequence ID" value="TDQ14625.1"/>
    <property type="molecule type" value="Genomic_DNA"/>
</dbReference>
<evidence type="ECO:0000256" key="5">
    <source>
        <dbReference type="ARBA" id="ARBA00022989"/>
    </source>
</evidence>
<evidence type="ECO:0000256" key="2">
    <source>
        <dbReference type="ARBA" id="ARBA00006679"/>
    </source>
</evidence>
<comment type="subcellular location">
    <subcellularLocation>
        <location evidence="1">Cell membrane</location>
        <topology evidence="1">Multi-pass membrane protein</topology>
    </subcellularLocation>
</comment>
<gene>
    <name evidence="8" type="ORF">DFQ04_3214</name>
</gene>
<evidence type="ECO:0000313" key="9">
    <source>
        <dbReference type="Proteomes" id="UP000294535"/>
    </source>
</evidence>
<sequence>MINKVRTDIGLLLVRILVGGMMLTHGIPKINRLFGEGPVKFADPFGFGPEISLGLATFAEVICAGLVILGFKTRLATIPLMITMLTAAFYAHWNDPFPKKELPLLFFTVFICLLMFGGGKFSLDGLIKKSN</sequence>
<evidence type="ECO:0000256" key="7">
    <source>
        <dbReference type="SAM" id="Phobius"/>
    </source>
</evidence>
<accession>A0A4R6T1B7</accession>
<keyword evidence="4 7" id="KW-0812">Transmembrane</keyword>
<keyword evidence="9" id="KW-1185">Reference proteome</keyword>
<dbReference type="OrthoDB" id="9813193at2"/>
<dbReference type="PANTHER" id="PTHR33452:SF1">
    <property type="entry name" value="INNER MEMBRANE PROTEIN YPHA-RELATED"/>
    <property type="match status" value="1"/>
</dbReference>
<name>A0A4R6T1B7_9BACT</name>
<dbReference type="GO" id="GO:0005886">
    <property type="term" value="C:plasma membrane"/>
    <property type="evidence" value="ECO:0007669"/>
    <property type="project" value="UniProtKB-SubCell"/>
</dbReference>
<evidence type="ECO:0000256" key="6">
    <source>
        <dbReference type="ARBA" id="ARBA00023136"/>
    </source>
</evidence>
<comment type="caution">
    <text evidence="8">The sequence shown here is derived from an EMBL/GenBank/DDBJ whole genome shotgun (WGS) entry which is preliminary data.</text>
</comment>
<evidence type="ECO:0000256" key="1">
    <source>
        <dbReference type="ARBA" id="ARBA00004651"/>
    </source>
</evidence>
<proteinExistence type="inferred from homology"/>
<keyword evidence="3" id="KW-1003">Cell membrane</keyword>
<evidence type="ECO:0000256" key="4">
    <source>
        <dbReference type="ARBA" id="ARBA00022692"/>
    </source>
</evidence>
<feature type="transmembrane region" description="Helical" evidence="7">
    <location>
        <begin position="76"/>
        <end position="93"/>
    </location>
</feature>
<feature type="transmembrane region" description="Helical" evidence="7">
    <location>
        <begin position="105"/>
        <end position="123"/>
    </location>
</feature>
<protein>
    <submittedName>
        <fullName evidence="8">Putative oxidoreductase</fullName>
    </submittedName>
</protein>
<dbReference type="Pfam" id="PF07681">
    <property type="entry name" value="DoxX"/>
    <property type="match status" value="1"/>
</dbReference>
<dbReference type="InterPro" id="IPR051907">
    <property type="entry name" value="DoxX-like_oxidoreductase"/>
</dbReference>
<dbReference type="AlphaFoldDB" id="A0A4R6T1B7"/>
<keyword evidence="6 7" id="KW-0472">Membrane</keyword>
<dbReference type="InterPro" id="IPR032808">
    <property type="entry name" value="DoxX"/>
</dbReference>
<evidence type="ECO:0000313" key="8">
    <source>
        <dbReference type="EMBL" id="TDQ14625.1"/>
    </source>
</evidence>
<reference evidence="8 9" key="1">
    <citation type="submission" date="2019-03" db="EMBL/GenBank/DDBJ databases">
        <title>Genomic Encyclopedia of Type Strains, Phase III (KMG-III): the genomes of soil and plant-associated and newly described type strains.</title>
        <authorList>
            <person name="Whitman W."/>
        </authorList>
    </citation>
    <scope>NUCLEOTIDE SEQUENCE [LARGE SCALE GENOMIC DNA]</scope>
    <source>
        <strain evidence="8 9">CECT 8446</strain>
    </source>
</reference>
<dbReference type="Proteomes" id="UP000294535">
    <property type="component" value="Unassembled WGS sequence"/>
</dbReference>
<organism evidence="8 9">
    <name type="scientific">Algoriphagus boseongensis</name>
    <dbReference type="NCBI Taxonomy" id="1442587"/>
    <lineage>
        <taxon>Bacteria</taxon>
        <taxon>Pseudomonadati</taxon>
        <taxon>Bacteroidota</taxon>
        <taxon>Cytophagia</taxon>
        <taxon>Cytophagales</taxon>
        <taxon>Cyclobacteriaceae</taxon>
        <taxon>Algoriphagus</taxon>
    </lineage>
</organism>
<feature type="transmembrane region" description="Helical" evidence="7">
    <location>
        <begin position="51"/>
        <end position="69"/>
    </location>
</feature>
<comment type="similarity">
    <text evidence="2">Belongs to the DoxX family.</text>
</comment>
<dbReference type="PANTHER" id="PTHR33452">
    <property type="entry name" value="OXIDOREDUCTASE CATD-RELATED"/>
    <property type="match status" value="1"/>
</dbReference>